<reference evidence="1 2" key="1">
    <citation type="submission" date="2015-05" db="EMBL/GenBank/DDBJ databases">
        <title>Genome sequencing project for genomic taxonomy and phylogenomics of Bacillus-like bacteria.</title>
        <authorList>
            <person name="Liu B."/>
            <person name="Wang J."/>
            <person name="Zhu Y."/>
            <person name="Liu G."/>
            <person name="Chen Q."/>
            <person name="Chen Z."/>
            <person name="Lan J."/>
            <person name="Che J."/>
            <person name="Ge C."/>
            <person name="Shi H."/>
            <person name="Pan Z."/>
            <person name="Liu X."/>
        </authorList>
    </citation>
    <scope>NUCLEOTIDE SEQUENCE [LARGE SCALE GENOMIC DNA]</scope>
    <source>
        <strain evidence="1 2">DSM 9885</strain>
    </source>
</reference>
<dbReference type="EMBL" id="LDCN01000004">
    <property type="protein sequence ID" value="KLH98240.1"/>
    <property type="molecule type" value="Genomic_DNA"/>
</dbReference>
<dbReference type="Proteomes" id="UP000035218">
    <property type="component" value="Unassembled WGS sequence"/>
</dbReference>
<comment type="caution">
    <text evidence="1">The sequence shown here is derived from an EMBL/GenBank/DDBJ whole genome shotgun (WGS) entry which is preliminary data.</text>
</comment>
<name>A0A837KKI8_9BACL</name>
<organism evidence="1 2">
    <name type="scientific">Brevibacillus formosus</name>
    <dbReference type="NCBI Taxonomy" id="54913"/>
    <lineage>
        <taxon>Bacteria</taxon>
        <taxon>Bacillati</taxon>
        <taxon>Bacillota</taxon>
        <taxon>Bacilli</taxon>
        <taxon>Bacillales</taxon>
        <taxon>Paenibacillaceae</taxon>
        <taxon>Brevibacillus</taxon>
    </lineage>
</organism>
<gene>
    <name evidence="1" type="ORF">AA984_14590</name>
</gene>
<evidence type="ECO:0000313" key="1">
    <source>
        <dbReference type="EMBL" id="KLH98240.1"/>
    </source>
</evidence>
<accession>A0A837KKI8</accession>
<evidence type="ECO:0000313" key="2">
    <source>
        <dbReference type="Proteomes" id="UP000035218"/>
    </source>
</evidence>
<dbReference type="AlphaFoldDB" id="A0A837KKI8"/>
<proteinExistence type="predicted"/>
<protein>
    <submittedName>
        <fullName evidence="1">Uncharacterized protein</fullName>
    </submittedName>
</protein>
<sequence>MHIRLVMILVQCSIRGITERHLQQEHIGQHKRYGLTLTAARLHHTKILGLATGKSNAQTDKTAQTKVKFLIVAWSINGNLGAPVM</sequence>